<dbReference type="Proteomes" id="UP000265341">
    <property type="component" value="Unassembled WGS sequence"/>
</dbReference>
<dbReference type="InterPro" id="IPR044492">
    <property type="entry name" value="P_typ_ATPase_HD_dom"/>
</dbReference>
<dbReference type="SMART" id="SM00831">
    <property type="entry name" value="Cation_ATPase_N"/>
    <property type="match status" value="1"/>
</dbReference>
<comment type="caution">
    <text evidence="11">The sequence shown here is derived from an EMBL/GenBank/DDBJ whole genome shotgun (WGS) entry which is preliminary data.</text>
</comment>
<dbReference type="Gene3D" id="3.40.50.1000">
    <property type="entry name" value="HAD superfamily/HAD-like"/>
    <property type="match status" value="1"/>
</dbReference>
<feature type="transmembrane region" description="Helical" evidence="9">
    <location>
        <begin position="650"/>
        <end position="671"/>
    </location>
</feature>
<dbReference type="NCBIfam" id="TIGR01494">
    <property type="entry name" value="ATPase_P-type"/>
    <property type="match status" value="3"/>
</dbReference>
<evidence type="ECO:0000259" key="10">
    <source>
        <dbReference type="SMART" id="SM00831"/>
    </source>
</evidence>
<reference evidence="11 12" key="1">
    <citation type="submission" date="2018-08" db="EMBL/GenBank/DDBJ databases">
        <title>Meiothermus roseus NBRC 110900 genome sequencing project.</title>
        <authorList>
            <person name="Da Costa M.S."/>
            <person name="Albuquerque L."/>
            <person name="Raposo P."/>
            <person name="Froufe H.J.C."/>
            <person name="Barroso C.S."/>
            <person name="Egas C."/>
        </authorList>
    </citation>
    <scope>NUCLEOTIDE SEQUENCE [LARGE SCALE GENOMIC DNA]</scope>
    <source>
        <strain evidence="11 12">NBRC 110900</strain>
    </source>
</reference>
<gene>
    <name evidence="11" type="ORF">Mrose_01073</name>
</gene>
<comment type="similarity">
    <text evidence="2">Belongs to the cation transport ATPase (P-type) (TC 3.A.3) family. Type IIA subfamily.</text>
</comment>
<keyword evidence="11" id="KW-0378">Hydrolase</keyword>
<evidence type="ECO:0000256" key="7">
    <source>
        <dbReference type="ARBA" id="ARBA00022989"/>
    </source>
</evidence>
<dbReference type="Gene3D" id="2.70.150.10">
    <property type="entry name" value="Calcium-transporting ATPase, cytoplasmic transduction domain A"/>
    <property type="match status" value="1"/>
</dbReference>
<dbReference type="InterPro" id="IPR006068">
    <property type="entry name" value="ATPase_P-typ_cation-transptr_C"/>
</dbReference>
<dbReference type="GO" id="GO:0016020">
    <property type="term" value="C:membrane"/>
    <property type="evidence" value="ECO:0007669"/>
    <property type="project" value="UniProtKB-SubCell"/>
</dbReference>
<dbReference type="AlphaFoldDB" id="A0A399EX40"/>
<feature type="transmembrane region" description="Helical" evidence="9">
    <location>
        <begin position="611"/>
        <end position="638"/>
    </location>
</feature>
<name>A0A399EX40_9DEIN</name>
<dbReference type="InterPro" id="IPR018303">
    <property type="entry name" value="ATPase_P-typ_P_site"/>
</dbReference>
<dbReference type="Gene3D" id="3.40.1110.10">
    <property type="entry name" value="Calcium-transporting ATPase, cytoplasmic domain N"/>
    <property type="match status" value="1"/>
</dbReference>
<feature type="transmembrane region" description="Helical" evidence="9">
    <location>
        <begin position="66"/>
        <end position="86"/>
    </location>
</feature>
<dbReference type="GO" id="GO:0005524">
    <property type="term" value="F:ATP binding"/>
    <property type="evidence" value="ECO:0007669"/>
    <property type="project" value="UniProtKB-KW"/>
</dbReference>
<feature type="transmembrane region" description="Helical" evidence="9">
    <location>
        <begin position="757"/>
        <end position="777"/>
    </location>
</feature>
<comment type="subcellular location">
    <subcellularLocation>
        <location evidence="1">Membrane</location>
        <topology evidence="1">Multi-pass membrane protein</topology>
    </subcellularLocation>
</comment>
<evidence type="ECO:0000313" key="12">
    <source>
        <dbReference type="Proteomes" id="UP000265341"/>
    </source>
</evidence>
<evidence type="ECO:0000313" key="11">
    <source>
        <dbReference type="EMBL" id="RIH88006.1"/>
    </source>
</evidence>
<feature type="transmembrane region" description="Helical" evidence="9">
    <location>
        <begin position="728"/>
        <end position="745"/>
    </location>
</feature>
<evidence type="ECO:0000256" key="5">
    <source>
        <dbReference type="ARBA" id="ARBA00022840"/>
    </source>
</evidence>
<dbReference type="InterPro" id="IPR023299">
    <property type="entry name" value="ATPase_P-typ_cyto_dom_N"/>
</dbReference>
<dbReference type="InterPro" id="IPR059000">
    <property type="entry name" value="ATPase_P-type_domA"/>
</dbReference>
<dbReference type="GO" id="GO:0016887">
    <property type="term" value="F:ATP hydrolysis activity"/>
    <property type="evidence" value="ECO:0007669"/>
    <property type="project" value="InterPro"/>
</dbReference>
<dbReference type="Pfam" id="PF00702">
    <property type="entry name" value="Hydrolase"/>
    <property type="match status" value="1"/>
</dbReference>
<dbReference type="InterPro" id="IPR008250">
    <property type="entry name" value="ATPase_P-typ_transduc_dom_A_sf"/>
</dbReference>
<dbReference type="OrthoDB" id="23781at2"/>
<dbReference type="SUPFAM" id="SSF81660">
    <property type="entry name" value="Metal cation-transporting ATPase, ATP-binding domain N"/>
    <property type="match status" value="1"/>
</dbReference>
<evidence type="ECO:0000256" key="1">
    <source>
        <dbReference type="ARBA" id="ARBA00004141"/>
    </source>
</evidence>
<dbReference type="PROSITE" id="PS00154">
    <property type="entry name" value="ATPASE_E1_E2"/>
    <property type="match status" value="1"/>
</dbReference>
<dbReference type="FunFam" id="3.40.50.1000:FF:000028">
    <property type="entry name" value="Calcium-transporting P-type ATPase, putative"/>
    <property type="match status" value="1"/>
</dbReference>
<evidence type="ECO:0000256" key="6">
    <source>
        <dbReference type="ARBA" id="ARBA00022967"/>
    </source>
</evidence>
<feature type="transmembrane region" description="Helical" evidence="9">
    <location>
        <begin position="222"/>
        <end position="243"/>
    </location>
</feature>
<evidence type="ECO:0000256" key="8">
    <source>
        <dbReference type="ARBA" id="ARBA00023136"/>
    </source>
</evidence>
<evidence type="ECO:0000256" key="4">
    <source>
        <dbReference type="ARBA" id="ARBA00022741"/>
    </source>
</evidence>
<feature type="transmembrane region" description="Helical" evidence="9">
    <location>
        <begin position="692"/>
        <end position="716"/>
    </location>
</feature>
<keyword evidence="4" id="KW-0547">Nucleotide-binding</keyword>
<dbReference type="InterPro" id="IPR023214">
    <property type="entry name" value="HAD_sf"/>
</dbReference>
<organism evidence="11 12">
    <name type="scientific">Calidithermus roseus</name>
    <dbReference type="NCBI Taxonomy" id="1644118"/>
    <lineage>
        <taxon>Bacteria</taxon>
        <taxon>Thermotogati</taxon>
        <taxon>Deinococcota</taxon>
        <taxon>Deinococci</taxon>
        <taxon>Thermales</taxon>
        <taxon>Thermaceae</taxon>
        <taxon>Calidithermus</taxon>
    </lineage>
</organism>
<dbReference type="SFLD" id="SFLDF00027">
    <property type="entry name" value="p-type_atpase"/>
    <property type="match status" value="1"/>
</dbReference>
<sequence>MNQRGLSHPEAQARLSRYGPNALPEKPLEPIWARFFRQFQSPLIYILLFALLFDLGLWVYEGMHGLPIEALAIGLILLLNAGLGVYQEYRSEGALARLKGLAAPQSWVLRDGEWLRLPSREVVPGDWVRLEAGDRVPADGVLREAQGVMLEESVLTGESLPQEKESGQEAFSGTLLVRGRALLEVSRTGAHSSMGRLALMLGEIEAGKTPLEQQLERFGRQVARWVLILAGAIAAAGVLVEGLEQLDEVVVFAVALAVAAVPEGLPAVLTLTLALGVERMAKRKAVVRRLAAVEALGSVTVIVTDKTGTLTENQMEVRHLDSPDPARALKAVVITNNADEDTGAGDPLELGLMRFVQAQGMDTSAFRELPRRSSRPFDSAWKYMRVTVEEGGKPVSYFKGAPEVLLNRSRLSPEEQRSWSEKALAYASEGYRVLGIAAGQGEVEEGLEFLGLVLFWDPPRPEVPEAIATAQQAGIRVLMVTGDHPATALAIARQVGIHSEGVLSGEDLEAYTTEALQQALQQVRVFARVRPEHKLRLVQALQEQGEIVAMTGDGVNDAPALKRSDVGVAMGQRGSDVSREVADLVLLDDNFATIVAAIEEGRSIYENIQKFLRFLFSTNLSEVLLVALGAFIAFVLGLREADGSLLLPLTAVQILWINLMTDGLPALALALDQNPAVMRRPPKPPNSPLLDLASLRFVLISGAVKALLGLGLLGLVPRMGNPLETARSVTFHFMAIGQLFFGYPSRRTEVSPPLNPALHLVVLLGIGVQVLVGVWPTTVQAFGTVMLPLPLWGIVLAAALLAWVLAEVIGWWFWHEKRSGYESQESPG</sequence>
<evidence type="ECO:0000256" key="9">
    <source>
        <dbReference type="SAM" id="Phobius"/>
    </source>
</evidence>
<dbReference type="SUPFAM" id="SSF56784">
    <property type="entry name" value="HAD-like"/>
    <property type="match status" value="1"/>
</dbReference>
<dbReference type="SFLD" id="SFLDS00003">
    <property type="entry name" value="Haloacid_Dehalogenase"/>
    <property type="match status" value="1"/>
</dbReference>
<evidence type="ECO:0000256" key="3">
    <source>
        <dbReference type="ARBA" id="ARBA00022692"/>
    </source>
</evidence>
<proteinExistence type="inferred from homology"/>
<feature type="transmembrane region" description="Helical" evidence="9">
    <location>
        <begin position="249"/>
        <end position="275"/>
    </location>
</feature>
<dbReference type="PRINTS" id="PR00120">
    <property type="entry name" value="HATPASE"/>
</dbReference>
<feature type="transmembrane region" description="Helical" evidence="9">
    <location>
        <begin position="789"/>
        <end position="814"/>
    </location>
</feature>
<dbReference type="InterPro" id="IPR004014">
    <property type="entry name" value="ATPase_P-typ_cation-transptr_N"/>
</dbReference>
<keyword evidence="3 9" id="KW-0812">Transmembrane</keyword>
<keyword evidence="5" id="KW-0067">ATP-binding</keyword>
<dbReference type="Pfam" id="PF00689">
    <property type="entry name" value="Cation_ATPase_C"/>
    <property type="match status" value="1"/>
</dbReference>
<evidence type="ECO:0000256" key="2">
    <source>
        <dbReference type="ARBA" id="ARBA00005675"/>
    </source>
</evidence>
<dbReference type="SUPFAM" id="SSF81653">
    <property type="entry name" value="Calcium ATPase, transduction domain A"/>
    <property type="match status" value="1"/>
</dbReference>
<dbReference type="InterPro" id="IPR001757">
    <property type="entry name" value="P_typ_ATPase"/>
</dbReference>
<dbReference type="PRINTS" id="PR00119">
    <property type="entry name" value="CATATPASE"/>
</dbReference>
<keyword evidence="7 9" id="KW-1133">Transmembrane helix</keyword>
<dbReference type="EMBL" id="QWLA01000014">
    <property type="protein sequence ID" value="RIH88006.1"/>
    <property type="molecule type" value="Genomic_DNA"/>
</dbReference>
<dbReference type="RefSeq" id="WP_119276402.1">
    <property type="nucleotide sequence ID" value="NZ_QWLA01000014.1"/>
</dbReference>
<keyword evidence="8 9" id="KW-0472">Membrane</keyword>
<dbReference type="Pfam" id="PF00122">
    <property type="entry name" value="E1-E2_ATPase"/>
    <property type="match status" value="1"/>
</dbReference>
<keyword evidence="12" id="KW-1185">Reference proteome</keyword>
<feature type="transmembrane region" description="Helical" evidence="9">
    <location>
        <begin position="43"/>
        <end position="60"/>
    </location>
</feature>
<dbReference type="EC" id="3.6.3.8" evidence="11"/>
<keyword evidence="6" id="KW-1278">Translocase</keyword>
<dbReference type="PANTHER" id="PTHR42861">
    <property type="entry name" value="CALCIUM-TRANSPORTING ATPASE"/>
    <property type="match status" value="1"/>
</dbReference>
<dbReference type="SFLD" id="SFLDG00002">
    <property type="entry name" value="C1.7:_P-type_atpase_like"/>
    <property type="match status" value="1"/>
</dbReference>
<dbReference type="Pfam" id="PF00690">
    <property type="entry name" value="Cation_ATPase_N"/>
    <property type="match status" value="1"/>
</dbReference>
<feature type="domain" description="Cation-transporting P-type ATPase N-terminal" evidence="10">
    <location>
        <begin position="1"/>
        <end position="59"/>
    </location>
</feature>
<dbReference type="InterPro" id="IPR023298">
    <property type="entry name" value="ATPase_P-typ_TM_dom_sf"/>
</dbReference>
<protein>
    <submittedName>
        <fullName evidence="11">Calcium-transporting ATPase 1</fullName>
        <ecNumber evidence="11">3.6.3.8</ecNumber>
    </submittedName>
</protein>
<dbReference type="Gene3D" id="1.20.1110.10">
    <property type="entry name" value="Calcium-transporting ATPase, transmembrane domain"/>
    <property type="match status" value="1"/>
</dbReference>
<accession>A0A399EX40</accession>
<dbReference type="InterPro" id="IPR036412">
    <property type="entry name" value="HAD-like_sf"/>
</dbReference>
<dbReference type="SUPFAM" id="SSF81665">
    <property type="entry name" value="Calcium ATPase, transmembrane domain M"/>
    <property type="match status" value="1"/>
</dbReference>